<evidence type="ECO:0000313" key="2">
    <source>
        <dbReference type="Proteomes" id="UP001341444"/>
    </source>
</evidence>
<dbReference type="Proteomes" id="UP001341444">
    <property type="component" value="Unassembled WGS sequence"/>
</dbReference>
<gene>
    <name evidence="1" type="ORF">P4T90_24175</name>
</gene>
<proteinExistence type="predicted"/>
<reference evidence="1 2" key="1">
    <citation type="submission" date="2023-03" db="EMBL/GenBank/DDBJ databases">
        <title>Bacillus Genome Sequencing.</title>
        <authorList>
            <person name="Dunlap C."/>
        </authorList>
    </citation>
    <scope>NUCLEOTIDE SEQUENCE [LARGE SCALE GENOMIC DNA]</scope>
    <source>
        <strain evidence="1 2">B-23453</strain>
    </source>
</reference>
<protein>
    <submittedName>
        <fullName evidence="1">Uncharacterized protein</fullName>
    </submittedName>
</protein>
<keyword evidence="2" id="KW-1185">Reference proteome</keyword>
<accession>A0ABU6MNM9</accession>
<dbReference type="EMBL" id="JARMAB010000052">
    <property type="protein sequence ID" value="MED1206109.1"/>
    <property type="molecule type" value="Genomic_DNA"/>
</dbReference>
<evidence type="ECO:0000313" key="1">
    <source>
        <dbReference type="EMBL" id="MED1206109.1"/>
    </source>
</evidence>
<organism evidence="1 2">
    <name type="scientific">Heyndrickxia acidicola</name>
    <dbReference type="NCBI Taxonomy" id="209389"/>
    <lineage>
        <taxon>Bacteria</taxon>
        <taxon>Bacillati</taxon>
        <taxon>Bacillota</taxon>
        <taxon>Bacilli</taxon>
        <taxon>Bacillales</taxon>
        <taxon>Bacillaceae</taxon>
        <taxon>Heyndrickxia</taxon>
    </lineage>
</organism>
<sequence length="77" mass="8949">MNNLKEMLELLRNYGDCQITHTISVNKEQIITVCYNKADGFFQVTHIPTLLTKEYLDMESVITAIDRVLNNNFEPSR</sequence>
<name>A0ABU6MNM9_9BACI</name>
<dbReference type="RefSeq" id="WP_157090645.1">
    <property type="nucleotide sequence ID" value="NZ_JARMAB010000052.1"/>
</dbReference>
<comment type="caution">
    <text evidence="1">The sequence shown here is derived from an EMBL/GenBank/DDBJ whole genome shotgun (WGS) entry which is preliminary data.</text>
</comment>